<feature type="active site" evidence="13">
    <location>
        <position position="232"/>
    </location>
</feature>
<evidence type="ECO:0000256" key="7">
    <source>
        <dbReference type="ARBA" id="ARBA00022989"/>
    </source>
</evidence>
<keyword evidence="18" id="KW-1185">Reference proteome</keyword>
<dbReference type="SUPFAM" id="SSF56024">
    <property type="entry name" value="Phospholipase D/nuclease"/>
    <property type="match status" value="2"/>
</dbReference>
<dbReference type="InterPro" id="IPR025202">
    <property type="entry name" value="PLD-like_dom"/>
</dbReference>
<feature type="active site" evidence="13">
    <location>
        <position position="225"/>
    </location>
</feature>
<protein>
    <recommendedName>
        <fullName evidence="13 14">Cardiolipin synthase</fullName>
        <shortName evidence="13">CL synthase</shortName>
        <ecNumber evidence="13 14">2.7.8.-</ecNumber>
    </recommendedName>
</protein>
<comment type="catalytic activity">
    <reaction evidence="13">
        <text>2 a 1,2-diacyl-sn-glycero-3-phospho-(1'-sn-glycerol) = a cardiolipin + glycerol</text>
        <dbReference type="Rhea" id="RHEA:31451"/>
        <dbReference type="ChEBI" id="CHEBI:17754"/>
        <dbReference type="ChEBI" id="CHEBI:62237"/>
        <dbReference type="ChEBI" id="CHEBI:64716"/>
    </reaction>
</comment>
<feature type="transmembrane region" description="Helical" evidence="13">
    <location>
        <begin position="38"/>
        <end position="59"/>
    </location>
</feature>
<dbReference type="Proteomes" id="UP000069912">
    <property type="component" value="Chromosome"/>
</dbReference>
<keyword evidence="5 13" id="KW-0812">Transmembrane</keyword>
<evidence type="ECO:0000256" key="3">
    <source>
        <dbReference type="ARBA" id="ARBA00022516"/>
    </source>
</evidence>
<keyword evidence="10 13" id="KW-0594">Phospholipid biosynthesis</keyword>
<evidence type="ECO:0000259" key="15">
    <source>
        <dbReference type="PROSITE" id="PS50035"/>
    </source>
</evidence>
<keyword evidence="8 13" id="KW-0443">Lipid metabolism</keyword>
<sequence length="492" mass="56532">MLETTQTVLVNLFSLFIIANTILAIFTVFRQRRPVTSIWAWLLVLILLPGFGFILYFFVGRRLSDDKIFSLSQQQVMGMSSLVDKYINEDGMHRDLKTYPSSQQSLIKLFYQTDDALLTNSNDVDLYVDGKAKMRQLLEDIRQAKDHIHIQYYIFSSDEMGSQVVEALAERAEAGVKVRLLYDPLGSRKLSRKDINRLEEAGAETSGFFSRGFWLVDLRLNFRNHRKLVIIDGDLGYVGGFNIAKEYIGLGPLGYWRDTHLRVRGEAVQAMQTRFIRDWCASMDYSYDDFLEISDDARSYFPEVNEADHGHVPMQIVSSGPEDDTDQIKLGYIQLINSAEHTLYIQTPYFIPDESVYEALEIAALSGVEVHLMIPCKPDHPFVYRATEYYCREIIEKGVHVHRYDKGFLHSKVVIADDEVASVGTANFDIRSFSLNFEVNAFVYDKDLVAKLKAAYQDDLKVSTTLDAAYFDQQSWWKKLRQNLSRLLSPIL</sequence>
<dbReference type="EMBL" id="PKGY01000003">
    <property type="protein sequence ID" value="PKZ21688.1"/>
    <property type="molecule type" value="Genomic_DNA"/>
</dbReference>
<evidence type="ECO:0000256" key="13">
    <source>
        <dbReference type="HAMAP-Rule" id="MF_01916"/>
    </source>
</evidence>
<dbReference type="HAMAP" id="MF_01916">
    <property type="entry name" value="Cardiolipin_synth_Cls"/>
    <property type="match status" value="1"/>
</dbReference>
<evidence type="ECO:0000256" key="8">
    <source>
        <dbReference type="ARBA" id="ARBA00023098"/>
    </source>
</evidence>
<dbReference type="GO" id="GO:0008808">
    <property type="term" value="F:cardiolipin synthase activity"/>
    <property type="evidence" value="ECO:0007669"/>
    <property type="project" value="UniProtKB-UniRule"/>
</dbReference>
<dbReference type="OrthoDB" id="9762009at2"/>
<dbReference type="PANTHER" id="PTHR21248:SF22">
    <property type="entry name" value="PHOSPHOLIPASE D"/>
    <property type="match status" value="1"/>
</dbReference>
<reference evidence="16 18" key="1">
    <citation type="journal article" date="2016" name="Genome Announc.">
        <title>Complete Genome Sequences of Aerococcus christensenii CCUG 28831T, Aerococcus sanguinicola CCUG 43001T, Aerococcus urinae CCUG 36881T, Aerococcus urinaeequi CCUG 28094T, Aerococcus urinaehominis CCUG 42038 BT, and Aerococcus viridans CCUG 4311T.</title>
        <authorList>
            <person name="Carkaci D."/>
            <person name="Dargis R."/>
            <person name="Nielsen X.C."/>
            <person name="Skovgaard O."/>
            <person name="Fuursted K."/>
            <person name="Christensen J.J."/>
        </authorList>
    </citation>
    <scope>NUCLEOTIDE SEQUENCE [LARGE SCALE GENOMIC DNA]</scope>
    <source>
        <strain evidence="16 18">CCUG43001</strain>
    </source>
</reference>
<feature type="domain" description="PLD phosphodiesterase" evidence="15">
    <location>
        <begin position="220"/>
        <end position="247"/>
    </location>
</feature>
<dbReference type="GeneID" id="92902819"/>
<name>A0A0X8FA54_9LACT</name>
<organism evidence="16 18">
    <name type="scientific">Aerococcus sanguinicola</name>
    <dbReference type="NCBI Taxonomy" id="119206"/>
    <lineage>
        <taxon>Bacteria</taxon>
        <taxon>Bacillati</taxon>
        <taxon>Bacillota</taxon>
        <taxon>Bacilli</taxon>
        <taxon>Lactobacillales</taxon>
        <taxon>Aerococcaceae</taxon>
        <taxon>Aerococcus</taxon>
    </lineage>
</organism>
<dbReference type="FunFam" id="3.30.870.10:FF:000014">
    <property type="entry name" value="Cardiolipin synthase"/>
    <property type="match status" value="1"/>
</dbReference>
<dbReference type="PROSITE" id="PS50035">
    <property type="entry name" value="PLD"/>
    <property type="match status" value="2"/>
</dbReference>
<feature type="active site" evidence="13">
    <location>
        <position position="410"/>
    </location>
</feature>
<accession>A0A0X8FA54</accession>
<dbReference type="NCBIfam" id="TIGR04265">
    <property type="entry name" value="bac_cardiolipin"/>
    <property type="match status" value="1"/>
</dbReference>
<keyword evidence="7 13" id="KW-1133">Transmembrane helix</keyword>
<dbReference type="CDD" id="cd09110">
    <property type="entry name" value="PLDc_CLS_1"/>
    <property type="match status" value="1"/>
</dbReference>
<dbReference type="FunFam" id="3.30.870.10:FF:000021">
    <property type="entry name" value="Cardiolipin synthase"/>
    <property type="match status" value="1"/>
</dbReference>
<comment type="subcellular location">
    <subcellularLocation>
        <location evidence="1 13">Cell membrane</location>
        <topology evidence="1 13">Multi-pass membrane protein</topology>
    </subcellularLocation>
</comment>
<dbReference type="EMBL" id="CP014160">
    <property type="protein sequence ID" value="AMB93584.1"/>
    <property type="molecule type" value="Genomic_DNA"/>
</dbReference>
<dbReference type="AlphaFoldDB" id="A0A0X8FA54"/>
<feature type="active site" evidence="13">
    <location>
        <position position="417"/>
    </location>
</feature>
<gene>
    <name evidence="17" type="primary">cls</name>
    <name evidence="16" type="ORF">AWM72_01875</name>
    <name evidence="17" type="ORF">CYJ28_07225</name>
</gene>
<feature type="transmembrane region" description="Helical" evidence="13">
    <location>
        <begin position="6"/>
        <end position="26"/>
    </location>
</feature>
<dbReference type="KEGG" id="asan:AWM72_01875"/>
<comment type="similarity">
    <text evidence="13">Belongs to the phospholipase D family. Cardiolipin synthase subfamily.</text>
</comment>
<dbReference type="Proteomes" id="UP000234239">
    <property type="component" value="Unassembled WGS sequence"/>
</dbReference>
<proteinExistence type="inferred from homology"/>
<evidence type="ECO:0000313" key="16">
    <source>
        <dbReference type="EMBL" id="AMB93584.1"/>
    </source>
</evidence>
<evidence type="ECO:0000256" key="10">
    <source>
        <dbReference type="ARBA" id="ARBA00023209"/>
    </source>
</evidence>
<comment type="function">
    <text evidence="12 13">Catalyzes the reversible phosphatidyl group transfer from one phosphatidylglycerol molecule to another to form cardiolipin (CL) (diphosphatidylglycerol) and glycerol.</text>
</comment>
<keyword evidence="2 13" id="KW-1003">Cell membrane</keyword>
<dbReference type="InterPro" id="IPR001736">
    <property type="entry name" value="PLipase_D/transphosphatidylase"/>
</dbReference>
<dbReference type="CDD" id="cd09112">
    <property type="entry name" value="PLDc_CLS_2"/>
    <property type="match status" value="1"/>
</dbReference>
<evidence type="ECO:0000256" key="1">
    <source>
        <dbReference type="ARBA" id="ARBA00004651"/>
    </source>
</evidence>
<keyword evidence="6" id="KW-0677">Repeat</keyword>
<dbReference type="InterPro" id="IPR030874">
    <property type="entry name" value="Cardiolipin_synth_Firmi"/>
</dbReference>
<evidence type="ECO:0000256" key="11">
    <source>
        <dbReference type="ARBA" id="ARBA00023264"/>
    </source>
</evidence>
<evidence type="ECO:0000256" key="6">
    <source>
        <dbReference type="ARBA" id="ARBA00022737"/>
    </source>
</evidence>
<dbReference type="SMART" id="SM00155">
    <property type="entry name" value="PLDc"/>
    <property type="match status" value="2"/>
</dbReference>
<evidence type="ECO:0000256" key="4">
    <source>
        <dbReference type="ARBA" id="ARBA00022679"/>
    </source>
</evidence>
<keyword evidence="4 13" id="KW-0808">Transferase</keyword>
<dbReference type="GO" id="GO:0032049">
    <property type="term" value="P:cardiolipin biosynthetic process"/>
    <property type="evidence" value="ECO:0007669"/>
    <property type="project" value="UniProtKB-UniRule"/>
</dbReference>
<dbReference type="Pfam" id="PF13091">
    <property type="entry name" value="PLDc_2"/>
    <property type="match status" value="2"/>
</dbReference>
<dbReference type="Gene3D" id="3.30.870.10">
    <property type="entry name" value="Endonuclease Chain A"/>
    <property type="match status" value="2"/>
</dbReference>
<feature type="active site" evidence="13">
    <location>
        <position position="227"/>
    </location>
</feature>
<keyword evidence="11 13" id="KW-1208">Phospholipid metabolism</keyword>
<dbReference type="RefSeq" id="WP_067972317.1">
    <property type="nucleotide sequence ID" value="NZ_CAJHKN010000005.1"/>
</dbReference>
<dbReference type="InterPro" id="IPR027379">
    <property type="entry name" value="CLS_N"/>
</dbReference>
<keyword evidence="9 13" id="KW-0472">Membrane</keyword>
<evidence type="ECO:0000256" key="9">
    <source>
        <dbReference type="ARBA" id="ARBA00023136"/>
    </source>
</evidence>
<evidence type="ECO:0000313" key="19">
    <source>
        <dbReference type="Proteomes" id="UP000234239"/>
    </source>
</evidence>
<evidence type="ECO:0000256" key="14">
    <source>
        <dbReference type="NCBIfam" id="TIGR04265"/>
    </source>
</evidence>
<dbReference type="GO" id="GO:0005886">
    <property type="term" value="C:plasma membrane"/>
    <property type="evidence" value="ECO:0007669"/>
    <property type="project" value="UniProtKB-SubCell"/>
</dbReference>
<reference evidence="17 19" key="3">
    <citation type="submission" date="2017-12" db="EMBL/GenBank/DDBJ databases">
        <title>Phylogenetic diversity of female urinary microbiome.</title>
        <authorList>
            <person name="Thomas-White K."/>
            <person name="Wolfe A.J."/>
        </authorList>
    </citation>
    <scope>NUCLEOTIDE SEQUENCE [LARGE SCALE GENOMIC DNA]</scope>
    <source>
        <strain evidence="17 19">UMB0139</strain>
    </source>
</reference>
<dbReference type="EC" id="2.7.8.-" evidence="13 14"/>
<feature type="domain" description="PLD phosphodiesterase" evidence="15">
    <location>
        <begin position="405"/>
        <end position="432"/>
    </location>
</feature>
<evidence type="ECO:0000256" key="5">
    <source>
        <dbReference type="ARBA" id="ARBA00022692"/>
    </source>
</evidence>
<evidence type="ECO:0000256" key="12">
    <source>
        <dbReference type="ARBA" id="ARBA00057569"/>
    </source>
</evidence>
<feature type="active site" evidence="13">
    <location>
        <position position="412"/>
    </location>
</feature>
<evidence type="ECO:0000256" key="2">
    <source>
        <dbReference type="ARBA" id="ARBA00022475"/>
    </source>
</evidence>
<evidence type="ECO:0000313" key="18">
    <source>
        <dbReference type="Proteomes" id="UP000069912"/>
    </source>
</evidence>
<evidence type="ECO:0000313" key="17">
    <source>
        <dbReference type="EMBL" id="PKZ21688.1"/>
    </source>
</evidence>
<keyword evidence="3 13" id="KW-0444">Lipid biosynthesis</keyword>
<reference evidence="18" key="2">
    <citation type="submission" date="2016-01" db="EMBL/GenBank/DDBJ databases">
        <title>Six Aerococcus type strain genome sequencing and assembly using PacBio and Illumina Hiseq.</title>
        <authorList>
            <person name="Carkaci D."/>
            <person name="Dargis R."/>
            <person name="Nielsen X.C."/>
            <person name="Skovgaard O."/>
            <person name="Fuursted K."/>
            <person name="Christensen J.J."/>
        </authorList>
    </citation>
    <scope>NUCLEOTIDE SEQUENCE [LARGE SCALE GENOMIC DNA]</scope>
    <source>
        <strain evidence="18">CCUG43001</strain>
    </source>
</reference>
<dbReference type="PANTHER" id="PTHR21248">
    <property type="entry name" value="CARDIOLIPIN SYNTHASE"/>
    <property type="match status" value="1"/>
</dbReference>
<dbReference type="Pfam" id="PF13396">
    <property type="entry name" value="PLDc_N"/>
    <property type="match status" value="1"/>
</dbReference>
<dbReference type="InterPro" id="IPR022924">
    <property type="entry name" value="Cardiolipin_synthase"/>
</dbReference>